<dbReference type="InterPro" id="IPR002885">
    <property type="entry name" value="PPR_rpt"/>
</dbReference>
<evidence type="ECO:0008006" key="4">
    <source>
        <dbReference type="Google" id="ProtNLM"/>
    </source>
</evidence>
<evidence type="ECO:0000313" key="2">
    <source>
        <dbReference type="EMBL" id="KAH8697016.1"/>
    </source>
</evidence>
<sequence>MPKYTNPVACCKLTAQLSLSGIRSRASAQGWNLKKRAGENAANTLHATRVTSRFSRGANVRDNFGPQSRCLHDVGRRLIHSGSLPESDPDPGFFHQDSTKAPGKRRVVLTHFTPIYEEKEWGQRGKKHLGRRPKAQKSKLEKSRQYVLSNFKPIQSSSEKEYVSSTSVPKRVKAAIKRAQSSLKAQGRVLSREAFDFDINIRVSSMFPYTGTPEWWTTSCRELFMAKTDKHEHTWKMPEKTERFTFGLIDTIKGENIQSFKTAWESLNNTTKQAQWPLIALWLLREMPCKLPDFLMATNSKPYPLFSMVSDCMSYIRTFHSKDVDPDSFRAAILTCMGPDRWPVAVLPQRGVRRYARAAGVEKAQEAFEILRSREYQLSAATLLCFMNIFTQAENVDKALECLRMVHAMDSQSKILGTEDVIRHCCKLLQLDSVVEEDGVRNFKILPQLLELGVNPTLEMMNVVLANAFATGDPYLGLDMLNYMKDRGMELDSYTYCTLLSDAVARSDRSRIESLMQEIYPREELRNEPHVASKILHAHFIFGAENIDMKSDSSRVFMDMLELYCRCYDPTPLKDLQIIPPHFNNVDIECDTQPSSHALFLILATYLRCNTDPIRVMRLYRKFRELASQQHPVISPLVQYPHLFNEFILSFRHHSSDLRHCVSIVEDMLRPVPESITVAGPRITPAKPNVWTWNTLLSVLNIKKQPNGIKVIQGMMERHGVKPDMVTWNTIIYGTATRQDMISTAFAIRKMESEGFTPDSDTLRALRYARDPEKLHAAFDKLNDEDRELSRRENEVLEQENEELLDKGLQRLAIAGKTANT</sequence>
<dbReference type="EMBL" id="JAJTJA010000006">
    <property type="protein sequence ID" value="KAH8697016.1"/>
    <property type="molecule type" value="Genomic_DNA"/>
</dbReference>
<proteinExistence type="predicted"/>
<evidence type="ECO:0000313" key="3">
    <source>
        <dbReference type="Proteomes" id="UP001201262"/>
    </source>
</evidence>
<dbReference type="RefSeq" id="XP_046071717.1">
    <property type="nucleotide sequence ID" value="XM_046216025.1"/>
</dbReference>
<organism evidence="2 3">
    <name type="scientific">Talaromyces proteolyticus</name>
    <dbReference type="NCBI Taxonomy" id="1131652"/>
    <lineage>
        <taxon>Eukaryota</taxon>
        <taxon>Fungi</taxon>
        <taxon>Dikarya</taxon>
        <taxon>Ascomycota</taxon>
        <taxon>Pezizomycotina</taxon>
        <taxon>Eurotiomycetes</taxon>
        <taxon>Eurotiomycetidae</taxon>
        <taxon>Eurotiales</taxon>
        <taxon>Trichocomaceae</taxon>
        <taxon>Talaromyces</taxon>
        <taxon>Talaromyces sect. Bacilispori</taxon>
    </lineage>
</organism>
<feature type="compositionally biased region" description="Basic residues" evidence="1">
    <location>
        <begin position="124"/>
        <end position="137"/>
    </location>
</feature>
<dbReference type="InterPro" id="IPR050667">
    <property type="entry name" value="PPR-containing_protein"/>
</dbReference>
<protein>
    <recommendedName>
        <fullName evidence="4">Pentatricopeptide repeat protein</fullName>
    </recommendedName>
</protein>
<dbReference type="InterPro" id="IPR011990">
    <property type="entry name" value="TPR-like_helical_dom_sf"/>
</dbReference>
<dbReference type="AlphaFoldDB" id="A0AAD4KQD6"/>
<dbReference type="GeneID" id="70246312"/>
<feature type="region of interest" description="Disordered" evidence="1">
    <location>
        <begin position="122"/>
        <end position="142"/>
    </location>
</feature>
<keyword evidence="3" id="KW-1185">Reference proteome</keyword>
<evidence type="ECO:0000256" key="1">
    <source>
        <dbReference type="SAM" id="MobiDB-lite"/>
    </source>
</evidence>
<dbReference type="Gene3D" id="1.25.40.10">
    <property type="entry name" value="Tetratricopeptide repeat domain"/>
    <property type="match status" value="2"/>
</dbReference>
<dbReference type="PANTHER" id="PTHR47939">
    <property type="entry name" value="MEMBRANE-ASSOCIATED SALT-INDUCIBLE PROTEIN-LIKE"/>
    <property type="match status" value="1"/>
</dbReference>
<dbReference type="Proteomes" id="UP001201262">
    <property type="component" value="Unassembled WGS sequence"/>
</dbReference>
<feature type="region of interest" description="Disordered" evidence="1">
    <location>
        <begin position="81"/>
        <end position="100"/>
    </location>
</feature>
<dbReference type="PANTHER" id="PTHR47939:SF5">
    <property type="entry name" value="PENTACOTRIPEPTIDE-REPEAT REGION OF PRORP DOMAIN-CONTAINING PROTEIN"/>
    <property type="match status" value="1"/>
</dbReference>
<gene>
    <name evidence="2" type="ORF">BGW36DRAFT_377778</name>
</gene>
<dbReference type="Pfam" id="PF13812">
    <property type="entry name" value="PPR_3"/>
    <property type="match status" value="1"/>
</dbReference>
<name>A0AAD4KQD6_9EURO</name>
<comment type="caution">
    <text evidence="2">The sequence shown here is derived from an EMBL/GenBank/DDBJ whole genome shotgun (WGS) entry which is preliminary data.</text>
</comment>
<reference evidence="2" key="1">
    <citation type="submission" date="2021-12" db="EMBL/GenBank/DDBJ databases">
        <title>Convergent genome expansion in fungi linked to evolution of root-endophyte symbiosis.</title>
        <authorList>
            <consortium name="DOE Joint Genome Institute"/>
            <person name="Ke Y.-H."/>
            <person name="Bonito G."/>
            <person name="Liao H.-L."/>
            <person name="Looney B."/>
            <person name="Rojas-Flechas A."/>
            <person name="Nash J."/>
            <person name="Hameed K."/>
            <person name="Schadt C."/>
            <person name="Martin F."/>
            <person name="Crous P.W."/>
            <person name="Miettinen O."/>
            <person name="Magnuson J.K."/>
            <person name="Labbe J."/>
            <person name="Jacobson D."/>
            <person name="Doktycz M.J."/>
            <person name="Veneault-Fourrey C."/>
            <person name="Kuo A."/>
            <person name="Mondo S."/>
            <person name="Calhoun S."/>
            <person name="Riley R."/>
            <person name="Ohm R."/>
            <person name="LaButti K."/>
            <person name="Andreopoulos B."/>
            <person name="Pangilinan J."/>
            <person name="Nolan M."/>
            <person name="Tritt A."/>
            <person name="Clum A."/>
            <person name="Lipzen A."/>
            <person name="Daum C."/>
            <person name="Barry K."/>
            <person name="Grigoriev I.V."/>
            <person name="Vilgalys R."/>
        </authorList>
    </citation>
    <scope>NUCLEOTIDE SEQUENCE</scope>
    <source>
        <strain evidence="2">PMI_201</strain>
    </source>
</reference>
<accession>A0AAD4KQD6</accession>